<evidence type="ECO:0000313" key="3">
    <source>
        <dbReference type="Proteomes" id="UP000234681"/>
    </source>
</evidence>
<sequence>MGMESGQWVQEHPLLWPCDPTHPSTGDTCMQTPLQPDGGARAQSRTPRLLLSSEL</sequence>
<evidence type="ECO:0000313" key="2">
    <source>
        <dbReference type="EMBL" id="EDL78234.1"/>
    </source>
</evidence>
<organism evidence="2 3">
    <name type="scientific">Rattus norvegicus</name>
    <name type="common">Rat</name>
    <dbReference type="NCBI Taxonomy" id="10116"/>
    <lineage>
        <taxon>Eukaryota</taxon>
        <taxon>Metazoa</taxon>
        <taxon>Chordata</taxon>
        <taxon>Craniata</taxon>
        <taxon>Vertebrata</taxon>
        <taxon>Euteleostomi</taxon>
        <taxon>Mammalia</taxon>
        <taxon>Eutheria</taxon>
        <taxon>Euarchontoglires</taxon>
        <taxon>Glires</taxon>
        <taxon>Rodentia</taxon>
        <taxon>Myomorpha</taxon>
        <taxon>Muroidea</taxon>
        <taxon>Muridae</taxon>
        <taxon>Murinae</taxon>
        <taxon>Rattus</taxon>
    </lineage>
</organism>
<accession>A6JNY2</accession>
<name>A6JNY2_RAT</name>
<gene>
    <name evidence="2" type="ORF">rCG_31833</name>
</gene>
<evidence type="ECO:0000256" key="1">
    <source>
        <dbReference type="SAM" id="MobiDB-lite"/>
    </source>
</evidence>
<dbReference type="AlphaFoldDB" id="A6JNY2"/>
<feature type="compositionally biased region" description="Polar residues" evidence="1">
    <location>
        <begin position="22"/>
        <end position="34"/>
    </location>
</feature>
<proteinExistence type="predicted"/>
<protein>
    <submittedName>
        <fullName evidence="2">RCG31833</fullName>
    </submittedName>
</protein>
<dbReference type="EMBL" id="CH473993">
    <property type="protein sequence ID" value="EDL78234.1"/>
    <property type="molecule type" value="Genomic_DNA"/>
</dbReference>
<dbReference type="Proteomes" id="UP000234681">
    <property type="component" value="Chromosome 8"/>
</dbReference>
<feature type="region of interest" description="Disordered" evidence="1">
    <location>
        <begin position="1"/>
        <end position="55"/>
    </location>
</feature>
<reference evidence="2 3" key="1">
    <citation type="submission" date="2005-09" db="EMBL/GenBank/DDBJ databases">
        <authorList>
            <person name="Mural R.J."/>
            <person name="Li P.W."/>
            <person name="Adams M.D."/>
            <person name="Amanatides P.G."/>
            <person name="Baden-Tillson H."/>
            <person name="Barnstead M."/>
            <person name="Chin S.H."/>
            <person name="Dew I."/>
            <person name="Evans C.A."/>
            <person name="Ferriera S."/>
            <person name="Flanigan M."/>
            <person name="Fosler C."/>
            <person name="Glodek A."/>
            <person name="Gu Z."/>
            <person name="Holt R.A."/>
            <person name="Jennings D."/>
            <person name="Kraft C.L."/>
            <person name="Lu F."/>
            <person name="Nguyen T."/>
            <person name="Nusskern D.R."/>
            <person name="Pfannkoch C.M."/>
            <person name="Sitter C."/>
            <person name="Sutton G.G."/>
            <person name="Venter J.C."/>
            <person name="Wang Z."/>
            <person name="Woodage T."/>
            <person name="Zheng X.H."/>
            <person name="Zhong F."/>
        </authorList>
    </citation>
    <scope>NUCLEOTIDE SEQUENCE [LARGE SCALE GENOMIC DNA]</scope>
    <source>
        <strain>BN</strain>
        <strain evidence="3">Sprague-Dawley</strain>
    </source>
</reference>